<sequence length="135" mass="14944">MNQLTIRVVPDGDGVWQIHFDLHTETFSGRGWFWGAPESLTEFASELSTYPLANEPALVLGYDQMQGDDIMLHLRIRHSGTLGALEARAEITDRDDPTCRLKAKLLTSYASLDRFVPQLRALASGTRSEAVLLGG</sequence>
<evidence type="ECO:0000313" key="2">
    <source>
        <dbReference type="Proteomes" id="UP000298216"/>
    </source>
</evidence>
<dbReference type="AlphaFoldDB" id="A0A4Y9RV84"/>
<accession>A0A4Y9RV84</accession>
<dbReference type="OrthoDB" id="7565826at2"/>
<reference evidence="1 2" key="1">
    <citation type="submission" date="2019-03" db="EMBL/GenBank/DDBJ databases">
        <title>Draft genome of Brevundimonas sp. a heavy metal resistant soil bacteria.</title>
        <authorList>
            <person name="Soto J."/>
        </authorList>
    </citation>
    <scope>NUCLEOTIDE SEQUENCE [LARGE SCALE GENOMIC DNA]</scope>
    <source>
        <strain evidence="1 2">B-10</strain>
    </source>
</reference>
<organism evidence="1 2">
    <name type="scientific">Brevundimonas intermedia</name>
    <dbReference type="NCBI Taxonomy" id="74315"/>
    <lineage>
        <taxon>Bacteria</taxon>
        <taxon>Pseudomonadati</taxon>
        <taxon>Pseudomonadota</taxon>
        <taxon>Alphaproteobacteria</taxon>
        <taxon>Caulobacterales</taxon>
        <taxon>Caulobacteraceae</taxon>
        <taxon>Brevundimonas</taxon>
    </lineage>
</organism>
<name>A0A4Y9RV84_9CAUL</name>
<gene>
    <name evidence="1" type="ORF">EGY25_08815</name>
</gene>
<evidence type="ECO:0000313" key="1">
    <source>
        <dbReference type="EMBL" id="TFW12141.1"/>
    </source>
</evidence>
<dbReference type="RefSeq" id="WP_135194626.1">
    <property type="nucleotide sequence ID" value="NZ_SPVH01000006.1"/>
</dbReference>
<proteinExistence type="predicted"/>
<protein>
    <submittedName>
        <fullName evidence="1">Uncharacterized protein</fullName>
    </submittedName>
</protein>
<comment type="caution">
    <text evidence="1">The sequence shown here is derived from an EMBL/GenBank/DDBJ whole genome shotgun (WGS) entry which is preliminary data.</text>
</comment>
<dbReference type="Proteomes" id="UP000298216">
    <property type="component" value="Unassembled WGS sequence"/>
</dbReference>
<dbReference type="EMBL" id="SPVH01000006">
    <property type="protein sequence ID" value="TFW12141.1"/>
    <property type="molecule type" value="Genomic_DNA"/>
</dbReference>
<keyword evidence="2" id="KW-1185">Reference proteome</keyword>